<organism evidence="2 3">
    <name type="scientific">Qingshengfaniella alkalisoli</name>
    <dbReference type="NCBI Taxonomy" id="2599296"/>
    <lineage>
        <taxon>Bacteria</taxon>
        <taxon>Pseudomonadati</taxon>
        <taxon>Pseudomonadota</taxon>
        <taxon>Alphaproteobacteria</taxon>
        <taxon>Rhodobacterales</taxon>
        <taxon>Paracoccaceae</taxon>
        <taxon>Qingshengfaniella</taxon>
    </lineage>
</organism>
<dbReference type="AlphaFoldDB" id="A0A5B8IWS1"/>
<feature type="region of interest" description="Disordered" evidence="1">
    <location>
        <begin position="208"/>
        <end position="245"/>
    </location>
</feature>
<dbReference type="RefSeq" id="WP_146365539.1">
    <property type="nucleotide sequence ID" value="NZ_CP042261.1"/>
</dbReference>
<keyword evidence="3" id="KW-1185">Reference proteome</keyword>
<dbReference type="Proteomes" id="UP000318483">
    <property type="component" value="Chromosome"/>
</dbReference>
<name>A0A5B8IWS1_9RHOB</name>
<protein>
    <submittedName>
        <fullName evidence="2">Uncharacterized protein</fullName>
    </submittedName>
</protein>
<proteinExistence type="predicted"/>
<reference evidence="2 3" key="1">
    <citation type="submission" date="2019-07" db="EMBL/GenBank/DDBJ databases">
        <title>Litoreibacter alkalisoli sp. nov., isolated from saline-alkaline soil.</title>
        <authorList>
            <person name="Wang S."/>
            <person name="Xu L."/>
            <person name="Xing Y.-T."/>
            <person name="Sun J.-Q."/>
        </authorList>
    </citation>
    <scope>NUCLEOTIDE SEQUENCE [LARGE SCALE GENOMIC DNA]</scope>
    <source>
        <strain evidence="2 3">LN3S51</strain>
    </source>
</reference>
<sequence length="245" mass="24452">MFGIGGGKSSSKTTSSSQSSNWSDAFSNAFGFNQSTAGTFVDPTQQAAREGLFSQIMANMNPGGAQANATGALESMMPQLQGAFTQLGSFGDPTAQIAAQSEALKKGLGSLFREEIMPGIQSDAIAAGGFGGGRQGVAEGVATGQLADSYTSGVADITSVANNQAIGALGQQGALAGSILGMQQQADQTGLGYLSILSDILGPATVLSSQQSSGAQGSTSSSQSAGQSSSESKSKSKDSSFKLGF</sequence>
<dbReference type="EMBL" id="CP042261">
    <property type="protein sequence ID" value="QDY70134.1"/>
    <property type="molecule type" value="Genomic_DNA"/>
</dbReference>
<feature type="compositionally biased region" description="Basic and acidic residues" evidence="1">
    <location>
        <begin position="232"/>
        <end position="245"/>
    </location>
</feature>
<evidence type="ECO:0000313" key="2">
    <source>
        <dbReference type="EMBL" id="QDY70134.1"/>
    </source>
</evidence>
<evidence type="ECO:0000313" key="3">
    <source>
        <dbReference type="Proteomes" id="UP000318483"/>
    </source>
</evidence>
<feature type="compositionally biased region" description="Low complexity" evidence="1">
    <location>
        <begin position="9"/>
        <end position="20"/>
    </location>
</feature>
<gene>
    <name evidence="2" type="ORF">FPZ52_11210</name>
</gene>
<dbReference type="KEGG" id="lit:FPZ52_11210"/>
<feature type="region of interest" description="Disordered" evidence="1">
    <location>
        <begin position="1"/>
        <end position="20"/>
    </location>
</feature>
<feature type="compositionally biased region" description="Low complexity" evidence="1">
    <location>
        <begin position="208"/>
        <end position="231"/>
    </location>
</feature>
<accession>A0A5B8IWS1</accession>
<evidence type="ECO:0000256" key="1">
    <source>
        <dbReference type="SAM" id="MobiDB-lite"/>
    </source>
</evidence>